<dbReference type="EMBL" id="JAPWDQ010000004">
    <property type="protein sequence ID" value="KAJ5489297.1"/>
    <property type="molecule type" value="Genomic_DNA"/>
</dbReference>
<comment type="subcellular location">
    <subcellularLocation>
        <location evidence="1">Cell membrane</location>
        <topology evidence="1">Multi-pass membrane protein</topology>
    </subcellularLocation>
</comment>
<dbReference type="InterPro" id="IPR050173">
    <property type="entry name" value="ABC_transporter_C-like"/>
</dbReference>
<dbReference type="InterPro" id="IPR027417">
    <property type="entry name" value="P-loop_NTPase"/>
</dbReference>
<dbReference type="InterPro" id="IPR044726">
    <property type="entry name" value="ABCC_6TM_D2"/>
</dbReference>
<dbReference type="PANTHER" id="PTHR24223">
    <property type="entry name" value="ATP-BINDING CASSETTE SUB-FAMILY C"/>
    <property type="match status" value="1"/>
</dbReference>
<dbReference type="CDD" id="cd18579">
    <property type="entry name" value="ABC_6TM_ABCC_D1"/>
    <property type="match status" value="1"/>
</dbReference>
<dbReference type="FunFam" id="1.20.1560.10:FF:000055">
    <property type="entry name" value="ABC multidrug transporter (Eurofung)"/>
    <property type="match status" value="1"/>
</dbReference>
<dbReference type="Pfam" id="PF24357">
    <property type="entry name" value="TMD0_ABC"/>
    <property type="match status" value="1"/>
</dbReference>
<evidence type="ECO:0000256" key="1">
    <source>
        <dbReference type="ARBA" id="ARBA00004651"/>
    </source>
</evidence>
<dbReference type="InterPro" id="IPR056227">
    <property type="entry name" value="TMD0_ABC"/>
</dbReference>
<dbReference type="PANTHER" id="PTHR24223:SF269">
    <property type="entry name" value="ABC MULTIDRUG TRANSPORTER (EUROFUNG)-RELATED"/>
    <property type="match status" value="1"/>
</dbReference>
<accession>A0A9X0BYK5</accession>
<dbReference type="PROSITE" id="PS50929">
    <property type="entry name" value="ABC_TM1F"/>
    <property type="match status" value="2"/>
</dbReference>
<keyword evidence="3" id="KW-0813">Transport</keyword>
<dbReference type="SMART" id="SM00382">
    <property type="entry name" value="AAA"/>
    <property type="match status" value="2"/>
</dbReference>
<dbReference type="SUPFAM" id="SSF90123">
    <property type="entry name" value="ABC transporter transmembrane region"/>
    <property type="match status" value="2"/>
</dbReference>
<evidence type="ECO:0000256" key="3">
    <source>
        <dbReference type="ARBA" id="ARBA00022448"/>
    </source>
</evidence>
<dbReference type="Gene3D" id="3.40.50.300">
    <property type="entry name" value="P-loop containing nucleotide triphosphate hydrolases"/>
    <property type="match status" value="2"/>
</dbReference>
<keyword evidence="10" id="KW-0325">Glycoprotein</keyword>
<dbReference type="FunFam" id="3.40.50.300:FF:000838">
    <property type="entry name" value="ABC multidrug transporter (Eurofung)"/>
    <property type="match status" value="1"/>
</dbReference>
<feature type="transmembrane region" description="Helical" evidence="11">
    <location>
        <begin position="335"/>
        <end position="353"/>
    </location>
</feature>
<evidence type="ECO:0000256" key="6">
    <source>
        <dbReference type="ARBA" id="ARBA00022741"/>
    </source>
</evidence>
<dbReference type="RefSeq" id="XP_056791330.1">
    <property type="nucleotide sequence ID" value="XM_056933789.1"/>
</dbReference>
<evidence type="ECO:0000256" key="7">
    <source>
        <dbReference type="ARBA" id="ARBA00022840"/>
    </source>
</evidence>
<dbReference type="Pfam" id="PF00005">
    <property type="entry name" value="ABC_tran"/>
    <property type="match status" value="2"/>
</dbReference>
<feature type="transmembrane region" description="Helical" evidence="11">
    <location>
        <begin position="515"/>
        <end position="538"/>
    </location>
</feature>
<keyword evidence="4" id="KW-1003">Cell membrane</keyword>
<feature type="transmembrane region" description="Helical" evidence="11">
    <location>
        <begin position="1072"/>
        <end position="1092"/>
    </location>
</feature>
<evidence type="ECO:0000256" key="8">
    <source>
        <dbReference type="ARBA" id="ARBA00022989"/>
    </source>
</evidence>
<feature type="transmembrane region" description="Helical" evidence="11">
    <location>
        <begin position="1156"/>
        <end position="1177"/>
    </location>
</feature>
<dbReference type="Pfam" id="PF00664">
    <property type="entry name" value="ABC_membrane"/>
    <property type="match status" value="2"/>
</dbReference>
<keyword evidence="9 11" id="KW-0472">Membrane</keyword>
<reference evidence="14" key="2">
    <citation type="journal article" date="2023" name="IMA Fungus">
        <title>Comparative genomic study of the Penicillium genus elucidates a diverse pangenome and 15 lateral gene transfer events.</title>
        <authorList>
            <person name="Petersen C."/>
            <person name="Sorensen T."/>
            <person name="Nielsen M.R."/>
            <person name="Sondergaard T.E."/>
            <person name="Sorensen J.L."/>
            <person name="Fitzpatrick D.A."/>
            <person name="Frisvad J.C."/>
            <person name="Nielsen K.L."/>
        </authorList>
    </citation>
    <scope>NUCLEOTIDE SEQUENCE</scope>
    <source>
        <strain evidence="14">IBT 30728</strain>
    </source>
</reference>
<keyword evidence="6" id="KW-0547">Nucleotide-binding</keyword>
<dbReference type="PROSITE" id="PS50893">
    <property type="entry name" value="ABC_TRANSPORTER_2"/>
    <property type="match status" value="2"/>
</dbReference>
<dbReference type="Gene3D" id="1.20.1560.10">
    <property type="entry name" value="ABC transporter type 1, transmembrane domain"/>
    <property type="match status" value="2"/>
</dbReference>
<proteinExistence type="inferred from homology"/>
<dbReference type="InterPro" id="IPR036640">
    <property type="entry name" value="ABC1_TM_sf"/>
</dbReference>
<dbReference type="GeneID" id="81624038"/>
<dbReference type="InterPro" id="IPR011527">
    <property type="entry name" value="ABC1_TM_dom"/>
</dbReference>
<feature type="transmembrane region" description="Helical" evidence="11">
    <location>
        <begin position="155"/>
        <end position="175"/>
    </location>
</feature>
<dbReference type="CDD" id="cd18580">
    <property type="entry name" value="ABC_6TM_ABCC_D2"/>
    <property type="match status" value="1"/>
</dbReference>
<evidence type="ECO:0000256" key="2">
    <source>
        <dbReference type="ARBA" id="ARBA00009726"/>
    </source>
</evidence>
<feature type="transmembrane region" description="Helical" evidence="11">
    <location>
        <begin position="436"/>
        <end position="457"/>
    </location>
</feature>
<evidence type="ECO:0000313" key="14">
    <source>
        <dbReference type="EMBL" id="KAJ5489297.1"/>
    </source>
</evidence>
<evidence type="ECO:0000256" key="10">
    <source>
        <dbReference type="ARBA" id="ARBA00023180"/>
    </source>
</evidence>
<keyword evidence="15" id="KW-1185">Reference proteome</keyword>
<sequence>SSQFIWSAETYSWCLVVSVMLQSRSIGPSCHELDNTIRVGMGSCRGGFDFSLLLEETILTLLPIALILILGPLRIWQLSRQQCKVKRSWLLPSKLVTWLLYMGLAIAQTVLWATPEADRTKASLATYIVLTIGTLMLLFLSYIEHSRSARPSFILNAYLLCTLIFDGARTRTLWLRADNGLGNKIAVVASVALCIKSILLLLETMEKRRILKEQFTGHPPEATAGLFNRFFFVWLNPLFMKGFSNLLTVDDLFVTDKELSSETLLAKFERRWNKVQTKSTHTLQLEAFKAVKAPLLTAIPARACLVAFNFCQPLLLTRSLSFFNSPVNDTTNNVGYGLIGAYFLVYTGLAVSMGQYQHNTYRGITMVRGILITMLYKKSSRLDLNEVDPKNALTLMSADIERITQGWQTMHEIWGNSAEIALAIYLLERQLGVSCFVPVCVALVALVGSLVGMSFVVPRQAQWLQAIERRISSTSEMLGSMKGVKMLGLQDLYMKIVHGLRVDELNISKRFRTLLVYNMGFAWLTRIFAPVLTFAVYIGLSSSTLDVSRVFTSLSLFALLSDPLLTLVMALMSFAGSVGSFVRIQEFLEKEDHIDHRGGAQQASSFELVHKEKVLSAYGELDLSSSSFGSAESLTYRSSSLSSINAAVIQNGTFSWDRDHQPILTDISISAPRGGLTMVVGPSGCGKSTLLKAILGEIYCVSGKVELNAPSVAFCDQSPWHMNGTIKHSIVSMSDYQPDWYSIVVKACALDEDFWHFPRGDQSFIGSKGVALSGGQSQRIALARAVYARRRIIVIDDALSGLDATTENHIFHSLFGTMGLLREIGTSVIMASSSVKRLPYADHIAVIDPTGRVKEQGHFDELNNMGGYVSSFDLPMPDWDYKPRAISASVADSTKTPTIEGKEPSAMEFESRGSGGDLTIYTYYVDAIGKLPAICFMLAMAVFVFCISFPSIWMKWWAVSDTQSPRQEAGKYLGVYAMLGCIAMTSLILGCWQMVITMVPRSGETFHRKLLQTVLAAPMFFFSTTDVGSILNRFSQDLQLIDMELPIAAINTVVTVFLCLAQMILIGISSKYAAISFPFVLGLLFIIQKIYLRTSRQIRFLDLEAKAPLYSNFTDCLQGLVTLRAFGWQHAMEKKNIELLDYSQRPFYLMFAIQRWLTLSLDLVVAGIAVLLMILVVSLRGTSLGAGSIGVALLNVIQFSQSIKLMVTFWTNLETHVGSVVRIKDFTQHVSSEDQPGEDQLIASSWPSKGAVSFQSVSAAYRPNEPVLRDISLSVEGGEKIGICGRTGSGKTSMIMSIFRMLDLTQGTIYIDGVDVSTLSRRDIRSHINGVSQDSLSFKGSVRVNVDPTGSRNDADIRDSLRSVQLLDLILEKGGLDSDLAEIHLSHGQMQLFSLARAILRPGNILILDEATSNIDSRTDEIMQRVIREKFFGHTIISVAHKLDTILDFDRVVLLDAGRIIETGEPYQLLRKPDSHFAQLYANSTTNEDTD</sequence>
<evidence type="ECO:0000256" key="4">
    <source>
        <dbReference type="ARBA" id="ARBA00022475"/>
    </source>
</evidence>
<dbReference type="FunFam" id="3.40.50.300:FF:001854">
    <property type="entry name" value="ABC multidrug transporter (Eurofung)"/>
    <property type="match status" value="1"/>
</dbReference>
<organism evidence="14 15">
    <name type="scientific">Penicillium diatomitis</name>
    <dbReference type="NCBI Taxonomy" id="2819901"/>
    <lineage>
        <taxon>Eukaryota</taxon>
        <taxon>Fungi</taxon>
        <taxon>Dikarya</taxon>
        <taxon>Ascomycota</taxon>
        <taxon>Pezizomycotina</taxon>
        <taxon>Eurotiomycetes</taxon>
        <taxon>Eurotiomycetidae</taxon>
        <taxon>Eurotiales</taxon>
        <taxon>Aspergillaceae</taxon>
        <taxon>Penicillium</taxon>
    </lineage>
</organism>
<dbReference type="GO" id="GO:0016887">
    <property type="term" value="F:ATP hydrolysis activity"/>
    <property type="evidence" value="ECO:0007669"/>
    <property type="project" value="InterPro"/>
</dbReference>
<dbReference type="FunFam" id="1.20.1560.10:FF:000066">
    <property type="entry name" value="ABC multidrug transporter (Eurofung)"/>
    <property type="match status" value="1"/>
</dbReference>
<dbReference type="InterPro" id="IPR003593">
    <property type="entry name" value="AAA+_ATPase"/>
</dbReference>
<keyword evidence="7" id="KW-0067">ATP-binding</keyword>
<feature type="transmembrane region" description="Helical" evidence="11">
    <location>
        <begin position="124"/>
        <end position="143"/>
    </location>
</feature>
<feature type="non-terminal residue" evidence="14">
    <location>
        <position position="1491"/>
    </location>
</feature>
<reference evidence="14" key="1">
    <citation type="submission" date="2022-12" db="EMBL/GenBank/DDBJ databases">
        <authorList>
            <person name="Petersen C."/>
        </authorList>
    </citation>
    <scope>NUCLEOTIDE SEQUENCE</scope>
    <source>
        <strain evidence="14">IBT 30728</strain>
    </source>
</reference>
<comment type="similarity">
    <text evidence="2">Belongs to the ABC transporter superfamily. ABCC family. Conjugate transporter (TC 3.A.1.208) subfamily.</text>
</comment>
<feature type="transmembrane region" description="Helical" evidence="11">
    <location>
        <begin position="181"/>
        <end position="202"/>
    </location>
</feature>
<dbReference type="SUPFAM" id="SSF52540">
    <property type="entry name" value="P-loop containing nucleoside triphosphate hydrolases"/>
    <property type="match status" value="2"/>
</dbReference>
<dbReference type="InterPro" id="IPR017871">
    <property type="entry name" value="ABC_transporter-like_CS"/>
</dbReference>
<evidence type="ECO:0000259" key="13">
    <source>
        <dbReference type="PROSITE" id="PS50929"/>
    </source>
</evidence>
<dbReference type="PROSITE" id="PS00211">
    <property type="entry name" value="ABC_TRANSPORTER_1"/>
    <property type="match status" value="2"/>
</dbReference>
<dbReference type="GO" id="GO:0005886">
    <property type="term" value="C:plasma membrane"/>
    <property type="evidence" value="ECO:0007669"/>
    <property type="project" value="UniProtKB-SubCell"/>
</dbReference>
<evidence type="ECO:0000256" key="9">
    <source>
        <dbReference type="ARBA" id="ARBA00023136"/>
    </source>
</evidence>
<dbReference type="InterPro" id="IPR003439">
    <property type="entry name" value="ABC_transporter-like_ATP-bd"/>
</dbReference>
<comment type="caution">
    <text evidence="14">The sequence shown here is derived from an EMBL/GenBank/DDBJ whole genome shotgun (WGS) entry which is preliminary data.</text>
</comment>
<dbReference type="CDD" id="cd03250">
    <property type="entry name" value="ABCC_MRP_domain1"/>
    <property type="match status" value="1"/>
</dbReference>
<feature type="domain" description="ABC transporter" evidence="12">
    <location>
        <begin position="649"/>
        <end position="874"/>
    </location>
</feature>
<dbReference type="Proteomes" id="UP001148312">
    <property type="component" value="Unassembled WGS sequence"/>
</dbReference>
<evidence type="ECO:0000313" key="15">
    <source>
        <dbReference type="Proteomes" id="UP001148312"/>
    </source>
</evidence>
<dbReference type="GO" id="GO:0140359">
    <property type="term" value="F:ABC-type transporter activity"/>
    <property type="evidence" value="ECO:0007669"/>
    <property type="project" value="InterPro"/>
</dbReference>
<evidence type="ECO:0000259" key="12">
    <source>
        <dbReference type="PROSITE" id="PS50893"/>
    </source>
</evidence>
<keyword evidence="8 11" id="KW-1133">Transmembrane helix</keyword>
<evidence type="ECO:0000256" key="5">
    <source>
        <dbReference type="ARBA" id="ARBA00022692"/>
    </source>
</evidence>
<feature type="transmembrane region" description="Helical" evidence="11">
    <location>
        <begin position="931"/>
        <end position="953"/>
    </location>
</feature>
<name>A0A9X0BYK5_9EURO</name>
<feature type="transmembrane region" description="Helical" evidence="11">
    <location>
        <begin position="550"/>
        <end position="575"/>
    </location>
</feature>
<feature type="transmembrane region" description="Helical" evidence="11">
    <location>
        <begin position="973"/>
        <end position="999"/>
    </location>
</feature>
<dbReference type="CDD" id="cd03244">
    <property type="entry name" value="ABCC_MRP_domain2"/>
    <property type="match status" value="1"/>
</dbReference>
<dbReference type="InterPro" id="IPR044746">
    <property type="entry name" value="ABCC_6TM_D1"/>
</dbReference>
<feature type="domain" description="ABC transporter" evidence="12">
    <location>
        <begin position="1252"/>
        <end position="1482"/>
    </location>
</feature>
<dbReference type="GO" id="GO:0005524">
    <property type="term" value="F:ATP binding"/>
    <property type="evidence" value="ECO:0007669"/>
    <property type="project" value="UniProtKB-KW"/>
</dbReference>
<protein>
    <submittedName>
        <fullName evidence="14">ABC multidrug transporter B</fullName>
    </submittedName>
</protein>
<feature type="domain" description="ABC transmembrane type-1" evidence="13">
    <location>
        <begin position="937"/>
        <end position="1215"/>
    </location>
</feature>
<keyword evidence="5 11" id="KW-0812">Transmembrane</keyword>
<evidence type="ECO:0000256" key="11">
    <source>
        <dbReference type="SAM" id="Phobius"/>
    </source>
</evidence>
<feature type="transmembrane region" description="Helical" evidence="11">
    <location>
        <begin position="1045"/>
        <end position="1066"/>
    </location>
</feature>
<feature type="transmembrane region" description="Helical" evidence="11">
    <location>
        <begin position="95"/>
        <end position="112"/>
    </location>
</feature>
<feature type="domain" description="ABC transmembrane type-1" evidence="13">
    <location>
        <begin position="296"/>
        <end position="576"/>
    </location>
</feature>
<feature type="transmembrane region" description="Helical" evidence="11">
    <location>
        <begin position="57"/>
        <end position="75"/>
    </location>
</feature>
<gene>
    <name evidence="14" type="ORF">N7539_004187</name>
</gene>